<sequence>MSIYAIQQYHKELEKIIHYGGSKKETAIRNSFYNLLNEYARSKDLMLIPEISTKNKAGKVITPDGTIKNSMRNDWGYWESKDESCSFNFKYFTIR</sequence>
<comment type="caution">
    <text evidence="1">The sequence shown here is derived from an EMBL/GenBank/DDBJ whole genome shotgun (WGS) entry which is preliminary data.</text>
</comment>
<keyword evidence="2" id="KW-1185">Reference proteome</keyword>
<name>A0A3M9N8H9_9BACT</name>
<accession>A0A3M9N8H9</accession>
<dbReference type="RefSeq" id="WP_123122315.1">
    <property type="nucleotide sequence ID" value="NZ_RJJR01000019.1"/>
</dbReference>
<proteinExistence type="predicted"/>
<evidence type="ECO:0000313" key="2">
    <source>
        <dbReference type="Proteomes" id="UP000267223"/>
    </source>
</evidence>
<organism evidence="1 2">
    <name type="scientific">Hanamia caeni</name>
    <dbReference type="NCBI Taxonomy" id="2294116"/>
    <lineage>
        <taxon>Bacteria</taxon>
        <taxon>Pseudomonadati</taxon>
        <taxon>Bacteroidota</taxon>
        <taxon>Chitinophagia</taxon>
        <taxon>Chitinophagales</taxon>
        <taxon>Chitinophagaceae</taxon>
        <taxon>Hanamia</taxon>
    </lineage>
</organism>
<evidence type="ECO:0000313" key="1">
    <source>
        <dbReference type="EMBL" id="RNI33513.1"/>
    </source>
</evidence>
<dbReference type="Proteomes" id="UP000267223">
    <property type="component" value="Unassembled WGS sequence"/>
</dbReference>
<protein>
    <submittedName>
        <fullName evidence="1">Uncharacterized protein</fullName>
    </submittedName>
</protein>
<reference evidence="1 2" key="1">
    <citation type="submission" date="2018-11" db="EMBL/GenBank/DDBJ databases">
        <title>Draft genome sequence of Ferruginibacter sp. BO-59.</title>
        <authorList>
            <person name="Im W.T."/>
        </authorList>
    </citation>
    <scope>NUCLEOTIDE SEQUENCE [LARGE SCALE GENOMIC DNA]</scope>
    <source>
        <strain evidence="1 2">BO-59</strain>
    </source>
</reference>
<dbReference type="EMBL" id="RJJR01000019">
    <property type="protein sequence ID" value="RNI33513.1"/>
    <property type="molecule type" value="Genomic_DNA"/>
</dbReference>
<gene>
    <name evidence="1" type="ORF">EFY79_18900</name>
</gene>
<dbReference type="AlphaFoldDB" id="A0A3M9N8H9"/>
<dbReference type="OrthoDB" id="9758243at2"/>